<feature type="region of interest" description="Disordered" evidence="1">
    <location>
        <begin position="215"/>
        <end position="240"/>
    </location>
</feature>
<proteinExistence type="predicted"/>
<evidence type="ECO:0000313" key="3">
    <source>
        <dbReference type="Proteomes" id="UP001281761"/>
    </source>
</evidence>
<dbReference type="InterPro" id="IPR043136">
    <property type="entry name" value="B30.2/SPRY_sf"/>
</dbReference>
<dbReference type="Gene3D" id="2.60.120.920">
    <property type="match status" value="1"/>
</dbReference>
<feature type="region of interest" description="Disordered" evidence="1">
    <location>
        <begin position="1"/>
        <end position="20"/>
    </location>
</feature>
<reference evidence="2 3" key="1">
    <citation type="journal article" date="2022" name="bioRxiv">
        <title>Genomics of Preaxostyla Flagellates Illuminates Evolutionary Transitions and the Path Towards Mitochondrial Loss.</title>
        <authorList>
            <person name="Novak L.V.F."/>
            <person name="Treitli S.C."/>
            <person name="Pyrih J."/>
            <person name="Halakuc P."/>
            <person name="Pipaliya S.V."/>
            <person name="Vacek V."/>
            <person name="Brzon O."/>
            <person name="Soukal P."/>
            <person name="Eme L."/>
            <person name="Dacks J.B."/>
            <person name="Karnkowska A."/>
            <person name="Elias M."/>
            <person name="Hampl V."/>
        </authorList>
    </citation>
    <scope>NUCLEOTIDE SEQUENCE [LARGE SCALE GENOMIC DNA]</scope>
    <source>
        <strain evidence="2">NAU3</strain>
        <tissue evidence="2">Gut</tissue>
    </source>
</reference>
<evidence type="ECO:0008006" key="4">
    <source>
        <dbReference type="Google" id="ProtNLM"/>
    </source>
</evidence>
<dbReference type="Proteomes" id="UP001281761">
    <property type="component" value="Unassembled WGS sequence"/>
</dbReference>
<dbReference type="EMBL" id="JARBJD010000168">
    <property type="protein sequence ID" value="KAK2948803.1"/>
    <property type="molecule type" value="Genomic_DNA"/>
</dbReference>
<dbReference type="InterPro" id="IPR016024">
    <property type="entry name" value="ARM-type_fold"/>
</dbReference>
<feature type="compositionally biased region" description="Basic and acidic residues" evidence="1">
    <location>
        <begin position="304"/>
        <end position="335"/>
    </location>
</feature>
<dbReference type="SUPFAM" id="SSF48371">
    <property type="entry name" value="ARM repeat"/>
    <property type="match status" value="1"/>
</dbReference>
<dbReference type="Gene3D" id="1.25.10.10">
    <property type="entry name" value="Leucine-rich Repeat Variant"/>
    <property type="match status" value="1"/>
</dbReference>
<accession>A0ABQ9X8F5</accession>
<feature type="compositionally biased region" description="Basic and acidic residues" evidence="1">
    <location>
        <begin position="409"/>
        <end position="438"/>
    </location>
</feature>
<feature type="compositionally biased region" description="Polar residues" evidence="1">
    <location>
        <begin position="399"/>
        <end position="408"/>
    </location>
</feature>
<feature type="compositionally biased region" description="Basic and acidic residues" evidence="1">
    <location>
        <begin position="215"/>
        <end position="229"/>
    </location>
</feature>
<organism evidence="2 3">
    <name type="scientific">Blattamonas nauphoetae</name>
    <dbReference type="NCBI Taxonomy" id="2049346"/>
    <lineage>
        <taxon>Eukaryota</taxon>
        <taxon>Metamonada</taxon>
        <taxon>Preaxostyla</taxon>
        <taxon>Oxymonadida</taxon>
        <taxon>Blattamonas</taxon>
    </lineage>
</organism>
<evidence type="ECO:0000313" key="2">
    <source>
        <dbReference type="EMBL" id="KAK2948803.1"/>
    </source>
</evidence>
<evidence type="ECO:0000256" key="1">
    <source>
        <dbReference type="SAM" id="MobiDB-lite"/>
    </source>
</evidence>
<name>A0ABQ9X8F5_9EUKA</name>
<dbReference type="InterPro" id="IPR011989">
    <property type="entry name" value="ARM-like"/>
</dbReference>
<protein>
    <recommendedName>
        <fullName evidence="4">B30.2/SPRY domain-containing protein</fullName>
    </recommendedName>
</protein>
<comment type="caution">
    <text evidence="2">The sequence shown here is derived from an EMBL/GenBank/DDBJ whole genome shotgun (WGS) entry which is preliminary data.</text>
</comment>
<gene>
    <name evidence="2" type="ORF">BLNAU_16253</name>
</gene>
<feature type="compositionally biased region" description="Acidic residues" evidence="1">
    <location>
        <begin position="230"/>
        <end position="240"/>
    </location>
</feature>
<feature type="compositionally biased region" description="Polar residues" evidence="1">
    <location>
        <begin position="1"/>
        <end position="17"/>
    </location>
</feature>
<sequence>MLSNPDNSSTTIATTDGSAIKPNEDKKELFAKLKKLETESDEIRVGIAKELVNLCLDDSGNSKGIGTTLMEGRILPILGNQLSLPLSVEVRVGFQVLFDAVLAVISKNEGVSLSKHFPSLLTLSRDSNSRISEPVIATIGLITHRLSSPSEVELFLQSGILESLVWSLRTHRDARVRKAIVVALGEIGVGLKLAVVRAEASKDCEVEEWRRRGGREKKQEELGGERSFGDESESEDENENEVLSFAKPVWSVSLSGWEVEALGRVGWEREDRGETDFGSRCRRGVGIVREGLIGVIRGWGKEKRELEEGQKKGKDEKDGKEMKEGKEEQKGKEVIEGEEEWREEEDVGVRRVAGSVCGVVFGEVFGVSESWCVSGGVVGVRGSDMEAVRVEMKKKMEEQQATFESQLRQAEDEARKREEEMKKENEEIMKKEKEEMQSKEREMMKEKEEMEALIAELRKNQRPALISISEIKAVLSNTSKLSRSGDTFTFSSGGCSTVTLDHTLTKGIWLLTLRIIQQSGCFQIGFLDSTEGPFPDSQWLGQFNTSLSFCPQCTANRKCHIGQSYTEHGKGSVSFKTGDEVVLEVDMEARTCHLFVNSVQTKVFARGIPASVKLAVTFDGSNNGFEVKSFR</sequence>
<feature type="region of interest" description="Disordered" evidence="1">
    <location>
        <begin position="399"/>
        <end position="438"/>
    </location>
</feature>
<feature type="region of interest" description="Disordered" evidence="1">
    <location>
        <begin position="304"/>
        <end position="340"/>
    </location>
</feature>
<keyword evidence="3" id="KW-1185">Reference proteome</keyword>